<dbReference type="GO" id="GO:0009403">
    <property type="term" value="P:toxin biosynthetic process"/>
    <property type="evidence" value="ECO:0007669"/>
    <property type="project" value="InterPro"/>
</dbReference>
<feature type="transmembrane region" description="Helical" evidence="5">
    <location>
        <begin position="61"/>
        <end position="89"/>
    </location>
</feature>
<dbReference type="OrthoDB" id="2112397at2"/>
<keyword evidence="3 5" id="KW-1133">Transmembrane helix</keyword>
<protein>
    <submittedName>
        <fullName evidence="6">Colicin V production protein</fullName>
    </submittedName>
</protein>
<comment type="subcellular location">
    <subcellularLocation>
        <location evidence="1">Membrane</location>
        <topology evidence="1">Multi-pass membrane protein</topology>
    </subcellularLocation>
</comment>
<dbReference type="HOGENOM" id="CLU_092720_4_3_9"/>
<evidence type="ECO:0000256" key="2">
    <source>
        <dbReference type="ARBA" id="ARBA00022692"/>
    </source>
</evidence>
<dbReference type="PANTHER" id="PTHR37306">
    <property type="entry name" value="COLICIN V PRODUCTION PROTEIN"/>
    <property type="match status" value="1"/>
</dbReference>
<evidence type="ECO:0000313" key="6">
    <source>
        <dbReference type="EMBL" id="ADL11947.1"/>
    </source>
</evidence>
<dbReference type="PANTHER" id="PTHR37306:SF1">
    <property type="entry name" value="COLICIN V PRODUCTION PROTEIN"/>
    <property type="match status" value="1"/>
</dbReference>
<keyword evidence="7" id="KW-1185">Reference proteome</keyword>
<dbReference type="KEGG" id="aar:Acear_0400"/>
<sequence length="162" mass="17665">MQSINLLDFGIIIIIISSILRGYQKGMIRQVISIVALAVAFYVAMNNYQVVAVYFNNNFPITMSIAQVISFGLIVIVISAVINILGYLLNKLTGLLLLSMIDGMGGAILGLIKGGLIVYILLILISRVPFPAAEDSLQASILADKFLSLTPIFEDKLQEFIN</sequence>
<gene>
    <name evidence="6" type="ordered locus">Acear_0400</name>
</gene>
<evidence type="ECO:0000256" key="5">
    <source>
        <dbReference type="SAM" id="Phobius"/>
    </source>
</evidence>
<dbReference type="AlphaFoldDB" id="D9QUN8"/>
<dbReference type="EMBL" id="CP002105">
    <property type="protein sequence ID" value="ADL11947.1"/>
    <property type="molecule type" value="Genomic_DNA"/>
</dbReference>
<dbReference type="Proteomes" id="UP000001661">
    <property type="component" value="Chromosome"/>
</dbReference>
<dbReference type="RefSeq" id="WP_013277393.1">
    <property type="nucleotide sequence ID" value="NC_014378.1"/>
</dbReference>
<dbReference type="Pfam" id="PF02674">
    <property type="entry name" value="Colicin_V"/>
    <property type="match status" value="1"/>
</dbReference>
<dbReference type="eggNOG" id="COG1286">
    <property type="taxonomic scope" value="Bacteria"/>
</dbReference>
<feature type="transmembrane region" description="Helical" evidence="5">
    <location>
        <begin position="35"/>
        <end position="55"/>
    </location>
</feature>
<proteinExistence type="predicted"/>
<organism evidence="6 7">
    <name type="scientific">Acetohalobium arabaticum (strain ATCC 49924 / DSM 5501 / Z-7288)</name>
    <dbReference type="NCBI Taxonomy" id="574087"/>
    <lineage>
        <taxon>Bacteria</taxon>
        <taxon>Bacillati</taxon>
        <taxon>Bacillota</taxon>
        <taxon>Clostridia</taxon>
        <taxon>Halanaerobiales</taxon>
        <taxon>Halobacteroidaceae</taxon>
        <taxon>Acetohalobium</taxon>
    </lineage>
</organism>
<keyword evidence="4 5" id="KW-0472">Membrane</keyword>
<accession>D9QUN8</accession>
<reference evidence="6 7" key="1">
    <citation type="journal article" date="2010" name="Stand. Genomic Sci.">
        <title>Complete genome sequence of Acetohalobium arabaticum type strain (Z-7288).</title>
        <authorList>
            <person name="Sikorski J."/>
            <person name="Lapidus A."/>
            <person name="Chertkov O."/>
            <person name="Lucas S."/>
            <person name="Copeland A."/>
            <person name="Glavina Del Rio T."/>
            <person name="Nolan M."/>
            <person name="Tice H."/>
            <person name="Cheng J.F."/>
            <person name="Han C."/>
            <person name="Brambilla E."/>
            <person name="Pitluck S."/>
            <person name="Liolios K."/>
            <person name="Ivanova N."/>
            <person name="Mavromatis K."/>
            <person name="Mikhailova N."/>
            <person name="Pati A."/>
            <person name="Bruce D."/>
            <person name="Detter C."/>
            <person name="Tapia R."/>
            <person name="Goodwin L."/>
            <person name="Chen A."/>
            <person name="Palaniappan K."/>
            <person name="Land M."/>
            <person name="Hauser L."/>
            <person name="Chang Y.J."/>
            <person name="Jeffries C.D."/>
            <person name="Rohde M."/>
            <person name="Goker M."/>
            <person name="Spring S."/>
            <person name="Woyke T."/>
            <person name="Bristow J."/>
            <person name="Eisen J.A."/>
            <person name="Markowitz V."/>
            <person name="Hugenholtz P."/>
            <person name="Kyrpides N.C."/>
            <person name="Klenk H.P."/>
        </authorList>
    </citation>
    <scope>NUCLEOTIDE SEQUENCE [LARGE SCALE GENOMIC DNA]</scope>
    <source>
        <strain evidence="7">ATCC 49924 / DSM 5501 / Z-7288</strain>
    </source>
</reference>
<dbReference type="STRING" id="574087.Acear_0400"/>
<evidence type="ECO:0000313" key="7">
    <source>
        <dbReference type="Proteomes" id="UP000001661"/>
    </source>
</evidence>
<evidence type="ECO:0000256" key="1">
    <source>
        <dbReference type="ARBA" id="ARBA00004141"/>
    </source>
</evidence>
<name>D9QUN8_ACEAZ</name>
<feature type="transmembrane region" description="Helical" evidence="5">
    <location>
        <begin position="6"/>
        <end position="23"/>
    </location>
</feature>
<evidence type="ECO:0000256" key="3">
    <source>
        <dbReference type="ARBA" id="ARBA00022989"/>
    </source>
</evidence>
<evidence type="ECO:0000256" key="4">
    <source>
        <dbReference type="ARBA" id="ARBA00023136"/>
    </source>
</evidence>
<dbReference type="GO" id="GO:0016020">
    <property type="term" value="C:membrane"/>
    <property type="evidence" value="ECO:0007669"/>
    <property type="project" value="UniProtKB-SubCell"/>
</dbReference>
<dbReference type="InterPro" id="IPR003825">
    <property type="entry name" value="Colicin-V_CvpA"/>
</dbReference>
<keyword evidence="2 5" id="KW-0812">Transmembrane</keyword>
<feature type="transmembrane region" description="Helical" evidence="5">
    <location>
        <begin position="101"/>
        <end position="125"/>
    </location>
</feature>